<dbReference type="SUPFAM" id="SSF64307">
    <property type="entry name" value="SirA-like"/>
    <property type="match status" value="1"/>
</dbReference>
<dbReference type="EMBL" id="LAZR01023927">
    <property type="protein sequence ID" value="KKL76841.1"/>
    <property type="molecule type" value="Genomic_DNA"/>
</dbReference>
<evidence type="ECO:0000259" key="2">
    <source>
        <dbReference type="PROSITE" id="PS01148"/>
    </source>
</evidence>
<dbReference type="AlphaFoldDB" id="A0A0F9FEJ6"/>
<proteinExistence type="inferred from homology"/>
<name>A0A0F9FEJ6_9ZZZZ</name>
<dbReference type="Gene3D" id="3.30.110.40">
    <property type="entry name" value="TusA-like domain"/>
    <property type="match status" value="1"/>
</dbReference>
<dbReference type="InterPro" id="IPR001455">
    <property type="entry name" value="TusA-like"/>
</dbReference>
<evidence type="ECO:0000256" key="1">
    <source>
        <dbReference type="ARBA" id="ARBA00008984"/>
    </source>
</evidence>
<reference evidence="3" key="1">
    <citation type="journal article" date="2015" name="Nature">
        <title>Complex archaea that bridge the gap between prokaryotes and eukaryotes.</title>
        <authorList>
            <person name="Spang A."/>
            <person name="Saw J.H."/>
            <person name="Jorgensen S.L."/>
            <person name="Zaremba-Niedzwiedzka K."/>
            <person name="Martijn J."/>
            <person name="Lind A.E."/>
            <person name="van Eijk R."/>
            <person name="Schleper C."/>
            <person name="Guy L."/>
            <person name="Ettema T.J."/>
        </authorList>
    </citation>
    <scope>NUCLEOTIDE SEQUENCE</scope>
</reference>
<gene>
    <name evidence="3" type="ORF">LCGC14_2040880</name>
</gene>
<protein>
    <recommendedName>
        <fullName evidence="2">UPF0033 domain-containing protein</fullName>
    </recommendedName>
</protein>
<organism evidence="3">
    <name type="scientific">marine sediment metagenome</name>
    <dbReference type="NCBI Taxonomy" id="412755"/>
    <lineage>
        <taxon>unclassified sequences</taxon>
        <taxon>metagenomes</taxon>
        <taxon>ecological metagenomes</taxon>
    </lineage>
</organism>
<dbReference type="PANTHER" id="PTHR33279:SF6">
    <property type="entry name" value="SULFUR CARRIER PROTEIN YEDF-RELATED"/>
    <property type="match status" value="1"/>
</dbReference>
<comment type="similarity">
    <text evidence="1">Belongs to the sulfur carrier protein TusA family.</text>
</comment>
<feature type="domain" description="UPF0033" evidence="2">
    <location>
        <begin position="7"/>
        <end position="31"/>
    </location>
</feature>
<dbReference type="InterPro" id="IPR036868">
    <property type="entry name" value="TusA-like_sf"/>
</dbReference>
<accession>A0A0F9FEJ6</accession>
<sequence length="75" mass="8099">MGDKNVIDVRGFDCPMPIIKTSRALKKAASGDVFEVIADDEVFQNDIAAWCKKTGNLLENITVSGEEITATIVKG</sequence>
<dbReference type="Pfam" id="PF01206">
    <property type="entry name" value="TusA"/>
    <property type="match status" value="1"/>
</dbReference>
<dbReference type="PROSITE" id="PS01148">
    <property type="entry name" value="UPF0033"/>
    <property type="match status" value="1"/>
</dbReference>
<dbReference type="CDD" id="cd00291">
    <property type="entry name" value="SirA_YedF_YeeD"/>
    <property type="match status" value="1"/>
</dbReference>
<evidence type="ECO:0000313" key="3">
    <source>
        <dbReference type="EMBL" id="KKL76841.1"/>
    </source>
</evidence>
<comment type="caution">
    <text evidence="3">The sequence shown here is derived from an EMBL/GenBank/DDBJ whole genome shotgun (WGS) entry which is preliminary data.</text>
</comment>
<dbReference type="PANTHER" id="PTHR33279">
    <property type="entry name" value="SULFUR CARRIER PROTEIN YEDF-RELATED"/>
    <property type="match status" value="1"/>
</dbReference>